<sequence length="443" mass="50469">MKHFFVLFLVAFCLFSCKDDEQSEDNPYSIAIGNKIYTIQQGADQEGAMGQLLEEEIKISITDYEGKPLSASLEFVVTDGGTIDQVESTEVGEENWVVLKWQLGCRYEKQTLIIIDDYVCNISKEGCVDVKLFEIEITVGPAGKGWTMACSDTGFGDDLKRFIVQKNELLAYTSDGLYVTKNVENNNWEKVNSNKYFNQDYTVNQFESGELVLFSGYYNYISLDNGRTWETIPFPGSSYDYKRLTILSNGDYVSIYDGSRDVFISSDAGSSWTTAIDDISTLTGDYTKIKAITSDGNKAYIFTENFDVIVYENGNTTLHTFQEYSWGSYSMRYFDAQVHDGLLFLSVQYSYTNYIAVLDLSTDTVVGSFAIQSSFHVLKQDDKLYLIPEKATNFYYEYYQGSFLIKELNYLNSDNYSSGVMTIFKGFPIHYSNQTQKLNYYIP</sequence>
<dbReference type="GO" id="GO:0016787">
    <property type="term" value="F:hydrolase activity"/>
    <property type="evidence" value="ECO:0007669"/>
    <property type="project" value="UniProtKB-KW"/>
</dbReference>
<keyword evidence="1" id="KW-0378">Hydrolase</keyword>
<evidence type="ECO:0000313" key="2">
    <source>
        <dbReference type="Proteomes" id="UP001062165"/>
    </source>
</evidence>
<gene>
    <name evidence="1" type="ORF">N7E81_04335</name>
</gene>
<dbReference type="SUPFAM" id="SSF50939">
    <property type="entry name" value="Sialidases"/>
    <property type="match status" value="1"/>
</dbReference>
<dbReference type="Proteomes" id="UP001062165">
    <property type="component" value="Chromosome"/>
</dbReference>
<evidence type="ECO:0000313" key="1">
    <source>
        <dbReference type="EMBL" id="UXX80326.1"/>
    </source>
</evidence>
<reference evidence="1" key="1">
    <citation type="submission" date="2022-10" db="EMBL/GenBank/DDBJ databases">
        <title>Comparative genomics and taxonomic characterization of three novel marine species of genus Reichenbachiella exhibiting antioxidant and polysaccharide degradation activities.</title>
        <authorList>
            <person name="Muhammad N."/>
            <person name="Lee Y.-J."/>
            <person name="Ko J."/>
            <person name="Kim S.-G."/>
        </authorList>
    </citation>
    <scope>NUCLEOTIDE SEQUENCE</scope>
    <source>
        <strain evidence="1">Wsw4-B4</strain>
    </source>
</reference>
<accession>A0ABY6D2D8</accession>
<dbReference type="InterPro" id="IPR036278">
    <property type="entry name" value="Sialidase_sf"/>
</dbReference>
<keyword evidence="2" id="KW-1185">Reference proteome</keyword>
<dbReference type="InterPro" id="IPR015943">
    <property type="entry name" value="WD40/YVTN_repeat-like_dom_sf"/>
</dbReference>
<protein>
    <submittedName>
        <fullName evidence="1">Glycoside hydrolase</fullName>
    </submittedName>
</protein>
<dbReference type="Gene3D" id="2.130.10.10">
    <property type="entry name" value="YVTN repeat-like/Quinoprotein amine dehydrogenase"/>
    <property type="match status" value="1"/>
</dbReference>
<dbReference type="RefSeq" id="WP_263052056.1">
    <property type="nucleotide sequence ID" value="NZ_CP106735.1"/>
</dbReference>
<name>A0ABY6D2D8_9BACT</name>
<dbReference type="CDD" id="cd15482">
    <property type="entry name" value="Sialidase_non-viral"/>
    <property type="match status" value="1"/>
</dbReference>
<dbReference type="EMBL" id="CP106735">
    <property type="protein sequence ID" value="UXX80326.1"/>
    <property type="molecule type" value="Genomic_DNA"/>
</dbReference>
<organism evidence="1 2">
    <name type="scientific">Reichenbachiella carrageenanivorans</name>
    <dbReference type="NCBI Taxonomy" id="2979869"/>
    <lineage>
        <taxon>Bacteria</taxon>
        <taxon>Pseudomonadati</taxon>
        <taxon>Bacteroidota</taxon>
        <taxon>Cytophagia</taxon>
        <taxon>Cytophagales</taxon>
        <taxon>Reichenbachiellaceae</taxon>
        <taxon>Reichenbachiella</taxon>
    </lineage>
</organism>
<proteinExistence type="predicted"/>